<evidence type="ECO:0000313" key="5">
    <source>
        <dbReference type="EMBL" id="CAL1135469.1"/>
    </source>
</evidence>
<feature type="region of interest" description="Disordered" evidence="2">
    <location>
        <begin position="1"/>
        <end position="69"/>
    </location>
</feature>
<evidence type="ECO:0000313" key="7">
    <source>
        <dbReference type="Proteomes" id="UP001152797"/>
    </source>
</evidence>
<feature type="compositionally biased region" description="Low complexity" evidence="2">
    <location>
        <begin position="31"/>
        <end position="40"/>
    </location>
</feature>
<dbReference type="Proteomes" id="UP001152797">
    <property type="component" value="Unassembled WGS sequence"/>
</dbReference>
<dbReference type="EMBL" id="CAMXCT030000683">
    <property type="protein sequence ID" value="CAL4769406.1"/>
    <property type="molecule type" value="Genomic_DNA"/>
</dbReference>
<keyword evidence="7" id="KW-1185">Reference proteome</keyword>
<gene>
    <name evidence="4" type="ORF">C1SCF055_LOCUS9829</name>
</gene>
<feature type="coiled-coil region" evidence="1">
    <location>
        <begin position="286"/>
        <end position="327"/>
    </location>
</feature>
<proteinExistence type="predicted"/>
<feature type="coiled-coil region" evidence="1">
    <location>
        <begin position="167"/>
        <end position="201"/>
    </location>
</feature>
<dbReference type="EMBL" id="CAMXCT020000683">
    <property type="protein sequence ID" value="CAL1135469.1"/>
    <property type="molecule type" value="Genomic_DNA"/>
</dbReference>
<dbReference type="EMBL" id="CAMXCT010000683">
    <property type="protein sequence ID" value="CAI3982094.1"/>
    <property type="molecule type" value="Genomic_DNA"/>
</dbReference>
<keyword evidence="3" id="KW-0812">Transmembrane</keyword>
<evidence type="ECO:0000256" key="2">
    <source>
        <dbReference type="SAM" id="MobiDB-lite"/>
    </source>
</evidence>
<evidence type="ECO:0000313" key="6">
    <source>
        <dbReference type="EMBL" id="CAL4769406.1"/>
    </source>
</evidence>
<sequence>MARASRTLYAGTAASQAREVHPLEAQSTRQPSPRRSPSPSLESKARTPRPVARPRLSTPNQVQTMQGGKKLEAGLALRRLVDLKDVLCGTKEEKLMAPRPQKPRPAPLTAVNGSDSPRSLRGSSVLVHHMASEELFPSADDIVGQAEAASTACSPSLYSIGGGGAGSSTADERMRQLKLENQALREAFGDTQKRLMELEDERQSFLDEGVYDVVNSICGQTGLSPRDAKCLMGDVENKKTSGGGTVTYHIGSTDFPDPLTFSGSPVATSPSAAQILARRSEQDLRSAELSGENDKLRRELERTTKILEVLEQQKHQAEDKMMALEQDAMALDPLCQIHLVEPHILACIYLYHLYCTHINKQIYTYYYIYIHTYIHTYIHIYIYIHMSYFRGI</sequence>
<feature type="transmembrane region" description="Helical" evidence="3">
    <location>
        <begin position="365"/>
        <end position="384"/>
    </location>
</feature>
<evidence type="ECO:0000313" key="4">
    <source>
        <dbReference type="EMBL" id="CAI3982094.1"/>
    </source>
</evidence>
<organism evidence="4">
    <name type="scientific">Cladocopium goreaui</name>
    <dbReference type="NCBI Taxonomy" id="2562237"/>
    <lineage>
        <taxon>Eukaryota</taxon>
        <taxon>Sar</taxon>
        <taxon>Alveolata</taxon>
        <taxon>Dinophyceae</taxon>
        <taxon>Suessiales</taxon>
        <taxon>Symbiodiniaceae</taxon>
        <taxon>Cladocopium</taxon>
    </lineage>
</organism>
<evidence type="ECO:0000256" key="3">
    <source>
        <dbReference type="SAM" id="Phobius"/>
    </source>
</evidence>
<reference evidence="4" key="1">
    <citation type="submission" date="2022-10" db="EMBL/GenBank/DDBJ databases">
        <authorList>
            <person name="Chen Y."/>
            <person name="Dougan E. K."/>
            <person name="Chan C."/>
            <person name="Rhodes N."/>
            <person name="Thang M."/>
        </authorList>
    </citation>
    <scope>NUCLEOTIDE SEQUENCE</scope>
</reference>
<feature type="compositionally biased region" description="Polar residues" evidence="2">
    <location>
        <begin position="57"/>
        <end position="66"/>
    </location>
</feature>
<evidence type="ECO:0000256" key="1">
    <source>
        <dbReference type="SAM" id="Coils"/>
    </source>
</evidence>
<protein>
    <submittedName>
        <fullName evidence="6">Protein CASP</fullName>
    </submittedName>
</protein>
<dbReference type="AlphaFoldDB" id="A0A9P1BZ36"/>
<keyword evidence="3" id="KW-0472">Membrane</keyword>
<name>A0A9P1BZ36_9DINO</name>
<reference evidence="5" key="2">
    <citation type="submission" date="2024-04" db="EMBL/GenBank/DDBJ databases">
        <authorList>
            <person name="Chen Y."/>
            <person name="Shah S."/>
            <person name="Dougan E. K."/>
            <person name="Thang M."/>
            <person name="Chan C."/>
        </authorList>
    </citation>
    <scope>NUCLEOTIDE SEQUENCE [LARGE SCALE GENOMIC DNA]</scope>
</reference>
<keyword evidence="3" id="KW-1133">Transmembrane helix</keyword>
<keyword evidence="1" id="KW-0175">Coiled coil</keyword>
<accession>A0A9P1BZ36</accession>
<feature type="region of interest" description="Disordered" evidence="2">
    <location>
        <begin position="94"/>
        <end position="121"/>
    </location>
</feature>
<comment type="caution">
    <text evidence="4">The sequence shown here is derived from an EMBL/GenBank/DDBJ whole genome shotgun (WGS) entry which is preliminary data.</text>
</comment>
<dbReference type="OrthoDB" id="447460at2759"/>